<dbReference type="CDD" id="cd00038">
    <property type="entry name" value="CAP_ED"/>
    <property type="match status" value="1"/>
</dbReference>
<organism evidence="6 7">
    <name type="scientific">Actinomadura graeca</name>
    <dbReference type="NCBI Taxonomy" id="2750812"/>
    <lineage>
        <taxon>Bacteria</taxon>
        <taxon>Bacillati</taxon>
        <taxon>Actinomycetota</taxon>
        <taxon>Actinomycetes</taxon>
        <taxon>Streptosporangiales</taxon>
        <taxon>Thermomonosporaceae</taxon>
        <taxon>Actinomadura</taxon>
    </lineage>
</organism>
<keyword evidence="1" id="KW-0805">Transcription regulation</keyword>
<dbReference type="SMART" id="SM00419">
    <property type="entry name" value="HTH_CRP"/>
    <property type="match status" value="1"/>
</dbReference>
<feature type="domain" description="HTH crp-type" evidence="5">
    <location>
        <begin position="106"/>
        <end position="180"/>
    </location>
</feature>
<keyword evidence="3" id="KW-0804">Transcription</keyword>
<evidence type="ECO:0000313" key="7">
    <source>
        <dbReference type="Proteomes" id="UP001049518"/>
    </source>
</evidence>
<dbReference type="InterPro" id="IPR000595">
    <property type="entry name" value="cNMP-bd_dom"/>
</dbReference>
<evidence type="ECO:0000256" key="2">
    <source>
        <dbReference type="ARBA" id="ARBA00023125"/>
    </source>
</evidence>
<dbReference type="Pfam" id="PF13545">
    <property type="entry name" value="HTH_Crp_2"/>
    <property type="match status" value="1"/>
</dbReference>
<protein>
    <submittedName>
        <fullName evidence="6">Crp/Fnr family transcriptional regulator</fullName>
    </submittedName>
</protein>
<evidence type="ECO:0000256" key="3">
    <source>
        <dbReference type="ARBA" id="ARBA00023163"/>
    </source>
</evidence>
<sequence>MAQGDPADHVLLLTHGRVKIWRDEDDGKRILLAVRWPLDLLGARGMLGAGVRTASVEALDACEARQISADRFRALVDRLGLRGVLFQYLAAHLQESEDLRADRTAVPARRQVARFLVRLAETASLHAGRDATGLGLGIRQNDIAAALGLVRQTVGQELKALHHDGIIDYDRGMIVVRDRERLLSRI</sequence>
<dbReference type="PROSITE" id="PS51063">
    <property type="entry name" value="HTH_CRP_2"/>
    <property type="match status" value="1"/>
</dbReference>
<keyword evidence="2" id="KW-0238">DNA-binding</keyword>
<dbReference type="InterPro" id="IPR012318">
    <property type="entry name" value="HTH_CRP"/>
</dbReference>
<accession>A0ABX8R0C5</accession>
<dbReference type="Gene3D" id="2.60.120.10">
    <property type="entry name" value="Jelly Rolls"/>
    <property type="match status" value="1"/>
</dbReference>
<dbReference type="InterPro" id="IPR018490">
    <property type="entry name" value="cNMP-bd_dom_sf"/>
</dbReference>
<dbReference type="Proteomes" id="UP001049518">
    <property type="component" value="Chromosome"/>
</dbReference>
<name>A0ABX8R0C5_9ACTN</name>
<dbReference type="InterPro" id="IPR036390">
    <property type="entry name" value="WH_DNA-bd_sf"/>
</dbReference>
<proteinExistence type="predicted"/>
<dbReference type="PANTHER" id="PTHR24567">
    <property type="entry name" value="CRP FAMILY TRANSCRIPTIONAL REGULATORY PROTEIN"/>
    <property type="match status" value="1"/>
</dbReference>
<dbReference type="EMBL" id="CP059572">
    <property type="protein sequence ID" value="QXJ23422.1"/>
    <property type="molecule type" value="Genomic_DNA"/>
</dbReference>
<dbReference type="RefSeq" id="WP_231329111.1">
    <property type="nucleotide sequence ID" value="NZ_CP059572.1"/>
</dbReference>
<evidence type="ECO:0000259" key="4">
    <source>
        <dbReference type="PROSITE" id="PS50042"/>
    </source>
</evidence>
<dbReference type="SUPFAM" id="SSF46785">
    <property type="entry name" value="Winged helix' DNA-binding domain"/>
    <property type="match status" value="1"/>
</dbReference>
<evidence type="ECO:0000256" key="1">
    <source>
        <dbReference type="ARBA" id="ARBA00023015"/>
    </source>
</evidence>
<dbReference type="PROSITE" id="PS50042">
    <property type="entry name" value="CNMP_BINDING_3"/>
    <property type="match status" value="1"/>
</dbReference>
<dbReference type="InterPro" id="IPR014710">
    <property type="entry name" value="RmlC-like_jellyroll"/>
</dbReference>
<evidence type="ECO:0000313" key="6">
    <source>
        <dbReference type="EMBL" id="QXJ23422.1"/>
    </source>
</evidence>
<dbReference type="PANTHER" id="PTHR24567:SF74">
    <property type="entry name" value="HTH-TYPE TRANSCRIPTIONAL REGULATOR ARCR"/>
    <property type="match status" value="1"/>
</dbReference>
<dbReference type="InterPro" id="IPR050397">
    <property type="entry name" value="Env_Response_Regulators"/>
</dbReference>
<dbReference type="Pfam" id="PF00027">
    <property type="entry name" value="cNMP_binding"/>
    <property type="match status" value="1"/>
</dbReference>
<evidence type="ECO:0000259" key="5">
    <source>
        <dbReference type="PROSITE" id="PS51063"/>
    </source>
</evidence>
<gene>
    <name evidence="6" type="ORF">AGRA3207_004570</name>
</gene>
<dbReference type="SUPFAM" id="SSF51206">
    <property type="entry name" value="cAMP-binding domain-like"/>
    <property type="match status" value="1"/>
</dbReference>
<keyword evidence="7" id="KW-1185">Reference proteome</keyword>
<feature type="domain" description="Cyclic nucleotide-binding" evidence="4">
    <location>
        <begin position="1"/>
        <end position="76"/>
    </location>
</feature>
<reference evidence="6" key="1">
    <citation type="submission" date="2020-07" db="EMBL/GenBank/DDBJ databases">
        <authorList>
            <person name="Tarantini F.S."/>
            <person name="Hong K.W."/>
            <person name="Chan K.G."/>
        </authorList>
    </citation>
    <scope>NUCLEOTIDE SEQUENCE</scope>
    <source>
        <strain evidence="6">32-07</strain>
    </source>
</reference>